<dbReference type="Gene3D" id="3.30.565.10">
    <property type="entry name" value="Histidine kinase-like ATPase, C-terminal domain"/>
    <property type="match status" value="1"/>
</dbReference>
<evidence type="ECO:0000256" key="10">
    <source>
        <dbReference type="ARBA" id="ARBA00022741"/>
    </source>
</evidence>
<keyword evidence="15" id="KW-0411">Iron-sulfur</keyword>
<gene>
    <name evidence="20" type="ORF">NC799_13240</name>
</gene>
<dbReference type="GO" id="GO:0016020">
    <property type="term" value="C:membrane"/>
    <property type="evidence" value="ECO:0007669"/>
    <property type="project" value="InterPro"/>
</dbReference>
<dbReference type="InterPro" id="IPR004358">
    <property type="entry name" value="Sig_transdc_His_kin-like_C"/>
</dbReference>
<dbReference type="PRINTS" id="PR00344">
    <property type="entry name" value="BCTRLSENSOR"/>
</dbReference>
<evidence type="ECO:0000256" key="16">
    <source>
        <dbReference type="ARBA" id="ARBA00024827"/>
    </source>
</evidence>
<evidence type="ECO:0000256" key="14">
    <source>
        <dbReference type="ARBA" id="ARBA00023012"/>
    </source>
</evidence>
<evidence type="ECO:0000256" key="8">
    <source>
        <dbReference type="ARBA" id="ARBA00022553"/>
    </source>
</evidence>
<proteinExistence type="predicted"/>
<dbReference type="EMBL" id="JAMQKC010000015">
    <property type="protein sequence ID" value="MDC3417861.1"/>
    <property type="molecule type" value="Genomic_DNA"/>
</dbReference>
<feature type="domain" description="Signal transduction histidine kinase subgroup 3 dimerisation and phosphoacceptor" evidence="19">
    <location>
        <begin position="22"/>
        <end position="85"/>
    </location>
</feature>
<evidence type="ECO:0000259" key="19">
    <source>
        <dbReference type="Pfam" id="PF07730"/>
    </source>
</evidence>
<dbReference type="RefSeq" id="WP_272446925.1">
    <property type="nucleotide sequence ID" value="NZ_JAMQKC010000015.1"/>
</dbReference>
<dbReference type="PANTHER" id="PTHR24421">
    <property type="entry name" value="NITRATE/NITRITE SENSOR PROTEIN NARX-RELATED"/>
    <property type="match status" value="1"/>
</dbReference>
<evidence type="ECO:0000256" key="15">
    <source>
        <dbReference type="ARBA" id="ARBA00023014"/>
    </source>
</evidence>
<comment type="subcellular location">
    <subcellularLocation>
        <location evidence="3">Cytoplasm</location>
    </subcellularLocation>
</comment>
<evidence type="ECO:0000256" key="9">
    <source>
        <dbReference type="ARBA" id="ARBA00022679"/>
    </source>
</evidence>
<dbReference type="AlphaFoldDB" id="A0A9X3WG80"/>
<dbReference type="Pfam" id="PF07730">
    <property type="entry name" value="HisKA_3"/>
    <property type="match status" value="1"/>
</dbReference>
<evidence type="ECO:0000256" key="5">
    <source>
        <dbReference type="ARBA" id="ARBA00017322"/>
    </source>
</evidence>
<evidence type="ECO:0000256" key="6">
    <source>
        <dbReference type="ARBA" id="ARBA00022485"/>
    </source>
</evidence>
<keyword evidence="6" id="KW-0479">Metal-binding</keyword>
<sequence length="217" mass="24227">MELEASKHATTYIIKSLDEEIKRIALELHEGVSQHLYSIHTGLEYINSIVDHPDLKHYVRDLSENVSRTIKEVRFLSAELYPSTLESLGITAAVKSYSKLFTATFGIVVKVTTTGEAYPIDEDRSMALFRACQEAMINMAKYADTSTAVIAFKWKQDMLQLIIEDDGKGFDVRNILDQNECMGLASMKYRLEIAGGGFAIYSAEGKGTIVCLSLPKE</sequence>
<comment type="catalytic activity">
    <reaction evidence="1">
        <text>ATP + protein L-histidine = ADP + protein N-phospho-L-histidine.</text>
        <dbReference type="EC" id="2.7.13.3"/>
    </reaction>
</comment>
<reference evidence="20" key="1">
    <citation type="submission" date="2022-06" db="EMBL/GenBank/DDBJ databases">
        <title>Aquibacillus sp. a new bacterium isolated from soil saline samples.</title>
        <authorList>
            <person name="Galisteo C."/>
            <person name="De La Haba R."/>
            <person name="Sanchez-Porro C."/>
            <person name="Ventosa A."/>
        </authorList>
    </citation>
    <scope>NUCLEOTIDE SEQUENCE</scope>
    <source>
        <strain evidence="20">3ASR75-54</strain>
    </source>
</reference>
<dbReference type="InterPro" id="IPR050482">
    <property type="entry name" value="Sensor_HK_TwoCompSys"/>
</dbReference>
<dbReference type="InterPro" id="IPR011712">
    <property type="entry name" value="Sig_transdc_His_kin_sub3_dim/P"/>
</dbReference>
<comment type="cofactor">
    <cofactor evidence="2">
        <name>[4Fe-4S] cluster</name>
        <dbReference type="ChEBI" id="CHEBI:49883"/>
    </cofactor>
</comment>
<comment type="function">
    <text evidence="16">Member of the two-component regulatory system NreB/NreC involved in the control of dissimilatory nitrate/nitrite reduction in response to oxygen. NreB functions as a direct oxygen sensor histidine kinase which is autophosphorylated, in the absence of oxygen, probably at the conserved histidine residue, and transfers its phosphate group probably to a conserved aspartate residue of NreC. NreB/NreC activates the expression of the nitrate (narGHJI) and nitrite (nir) reductase operons, as well as the putative nitrate transporter gene narT.</text>
</comment>
<evidence type="ECO:0000256" key="13">
    <source>
        <dbReference type="ARBA" id="ARBA00023004"/>
    </source>
</evidence>
<keyword evidence="14" id="KW-0902">Two-component regulatory system</keyword>
<evidence type="ECO:0000256" key="3">
    <source>
        <dbReference type="ARBA" id="ARBA00004496"/>
    </source>
</evidence>
<evidence type="ECO:0000256" key="12">
    <source>
        <dbReference type="ARBA" id="ARBA00022840"/>
    </source>
</evidence>
<dbReference type="GO" id="GO:0005524">
    <property type="term" value="F:ATP binding"/>
    <property type="evidence" value="ECO:0007669"/>
    <property type="project" value="UniProtKB-KW"/>
</dbReference>
<evidence type="ECO:0000256" key="2">
    <source>
        <dbReference type="ARBA" id="ARBA00001966"/>
    </source>
</evidence>
<evidence type="ECO:0000259" key="18">
    <source>
        <dbReference type="Pfam" id="PF02518"/>
    </source>
</evidence>
<evidence type="ECO:0000256" key="1">
    <source>
        <dbReference type="ARBA" id="ARBA00000085"/>
    </source>
</evidence>
<evidence type="ECO:0000256" key="7">
    <source>
        <dbReference type="ARBA" id="ARBA00022490"/>
    </source>
</evidence>
<evidence type="ECO:0000256" key="11">
    <source>
        <dbReference type="ARBA" id="ARBA00022777"/>
    </source>
</evidence>
<keyword evidence="10" id="KW-0547">Nucleotide-binding</keyword>
<keyword evidence="11 20" id="KW-0418">Kinase</keyword>
<protein>
    <recommendedName>
        <fullName evidence="5">Oxygen sensor histidine kinase NreB</fullName>
        <ecNumber evidence="4">2.7.13.3</ecNumber>
    </recommendedName>
    <alternativeName>
        <fullName evidence="17">Nitrogen regulation protein B</fullName>
    </alternativeName>
</protein>
<dbReference type="SUPFAM" id="SSF55874">
    <property type="entry name" value="ATPase domain of HSP90 chaperone/DNA topoisomerase II/histidine kinase"/>
    <property type="match status" value="1"/>
</dbReference>
<evidence type="ECO:0000256" key="17">
    <source>
        <dbReference type="ARBA" id="ARBA00030800"/>
    </source>
</evidence>
<dbReference type="Proteomes" id="UP001145069">
    <property type="component" value="Unassembled WGS sequence"/>
</dbReference>
<keyword evidence="8" id="KW-0597">Phosphoprotein</keyword>
<dbReference type="GO" id="GO:0046983">
    <property type="term" value="F:protein dimerization activity"/>
    <property type="evidence" value="ECO:0007669"/>
    <property type="project" value="InterPro"/>
</dbReference>
<keyword evidence="13" id="KW-0408">Iron</keyword>
<feature type="domain" description="Histidine kinase/HSP90-like ATPase" evidence="18">
    <location>
        <begin position="126"/>
        <end position="216"/>
    </location>
</feature>
<dbReference type="GO" id="GO:0051539">
    <property type="term" value="F:4 iron, 4 sulfur cluster binding"/>
    <property type="evidence" value="ECO:0007669"/>
    <property type="project" value="UniProtKB-KW"/>
</dbReference>
<evidence type="ECO:0000313" key="21">
    <source>
        <dbReference type="Proteomes" id="UP001145069"/>
    </source>
</evidence>
<accession>A0A9X3WG80</accession>
<dbReference type="EC" id="2.7.13.3" evidence="4"/>
<evidence type="ECO:0000313" key="20">
    <source>
        <dbReference type="EMBL" id="MDC3417861.1"/>
    </source>
</evidence>
<keyword evidence="9" id="KW-0808">Transferase</keyword>
<dbReference type="Gene3D" id="1.20.5.1930">
    <property type="match status" value="1"/>
</dbReference>
<dbReference type="PANTHER" id="PTHR24421:SF10">
    <property type="entry name" value="NITRATE_NITRITE SENSOR PROTEIN NARQ"/>
    <property type="match status" value="1"/>
</dbReference>
<keyword evidence="21" id="KW-1185">Reference proteome</keyword>
<organism evidence="20 21">
    <name type="scientific">Aquibacillus salsiterrae</name>
    <dbReference type="NCBI Taxonomy" id="2950439"/>
    <lineage>
        <taxon>Bacteria</taxon>
        <taxon>Bacillati</taxon>
        <taxon>Bacillota</taxon>
        <taxon>Bacilli</taxon>
        <taxon>Bacillales</taxon>
        <taxon>Bacillaceae</taxon>
        <taxon>Aquibacillus</taxon>
    </lineage>
</organism>
<keyword evidence="7" id="KW-0963">Cytoplasm</keyword>
<dbReference type="CDD" id="cd16917">
    <property type="entry name" value="HATPase_UhpB-NarQ-NarX-like"/>
    <property type="match status" value="1"/>
</dbReference>
<evidence type="ECO:0000256" key="4">
    <source>
        <dbReference type="ARBA" id="ARBA00012438"/>
    </source>
</evidence>
<dbReference type="GO" id="GO:0000155">
    <property type="term" value="F:phosphorelay sensor kinase activity"/>
    <property type="evidence" value="ECO:0007669"/>
    <property type="project" value="InterPro"/>
</dbReference>
<comment type="caution">
    <text evidence="20">The sequence shown here is derived from an EMBL/GenBank/DDBJ whole genome shotgun (WGS) entry which is preliminary data.</text>
</comment>
<dbReference type="InterPro" id="IPR003594">
    <property type="entry name" value="HATPase_dom"/>
</dbReference>
<keyword evidence="12" id="KW-0067">ATP-binding</keyword>
<dbReference type="InterPro" id="IPR036890">
    <property type="entry name" value="HATPase_C_sf"/>
</dbReference>
<dbReference type="Pfam" id="PF02518">
    <property type="entry name" value="HATPase_c"/>
    <property type="match status" value="1"/>
</dbReference>
<keyword evidence="6" id="KW-0004">4Fe-4S</keyword>
<name>A0A9X3WG80_9BACI</name>
<dbReference type="GO" id="GO:0005737">
    <property type="term" value="C:cytoplasm"/>
    <property type="evidence" value="ECO:0007669"/>
    <property type="project" value="UniProtKB-SubCell"/>
</dbReference>